<accession>A0A834ZJ37</accession>
<reference evidence="2 3" key="1">
    <citation type="submission" date="2020-04" db="EMBL/GenBank/DDBJ databases">
        <title>Plant Genome Project.</title>
        <authorList>
            <person name="Zhang R.-G."/>
        </authorList>
    </citation>
    <scope>NUCLEOTIDE SEQUENCE [LARGE SCALE GENOMIC DNA]</scope>
    <source>
        <strain evidence="2">YNK0</strain>
        <tissue evidence="2">Leaf</tissue>
    </source>
</reference>
<name>A0A834ZJ37_TETSI</name>
<evidence type="ECO:0000313" key="3">
    <source>
        <dbReference type="Proteomes" id="UP000655225"/>
    </source>
</evidence>
<feature type="compositionally biased region" description="Basic and acidic residues" evidence="1">
    <location>
        <begin position="332"/>
        <end position="350"/>
    </location>
</feature>
<gene>
    <name evidence="2" type="ORF">HHK36_008198</name>
</gene>
<comment type="caution">
    <text evidence="2">The sequence shown here is derived from an EMBL/GenBank/DDBJ whole genome shotgun (WGS) entry which is preliminary data.</text>
</comment>
<dbReference type="EMBL" id="JABCRI010000005">
    <property type="protein sequence ID" value="KAF8406118.1"/>
    <property type="molecule type" value="Genomic_DNA"/>
</dbReference>
<feature type="region of interest" description="Disordered" evidence="1">
    <location>
        <begin position="146"/>
        <end position="169"/>
    </location>
</feature>
<feature type="compositionally biased region" description="Pro residues" evidence="1">
    <location>
        <begin position="405"/>
        <end position="418"/>
    </location>
</feature>
<protein>
    <submittedName>
        <fullName evidence="2">Uncharacterized protein</fullName>
    </submittedName>
</protein>
<proteinExistence type="predicted"/>
<dbReference type="PANTHER" id="PTHR34222:SF33">
    <property type="entry name" value="RETROTRANSPOSON GAG DOMAIN-CONTAINING PROTEIN"/>
    <property type="match status" value="1"/>
</dbReference>
<evidence type="ECO:0000313" key="2">
    <source>
        <dbReference type="EMBL" id="KAF8406118.1"/>
    </source>
</evidence>
<dbReference type="Proteomes" id="UP000655225">
    <property type="component" value="Unassembled WGS sequence"/>
</dbReference>
<sequence>MAKEVYGEQNNIARTYQIKQELMSLKKGNKPFNEFVGELSSLFDELEFYVPLITDAKKLQKQKEQDKIFALLAALPSDYEMIRSQILMTSELSTLSSVCATIAREETRRKVMSDDLKDINILEQSEKFALKANSSSENVEISFVANNTGSRGRGRGRKDTHVAQSADNETPITMEKLAQFFNQFGKVNIASTSPSCDSDNPSSFLSNSLSNTLIIDSGATDHMSKSNHDLTSLHTDTKNIPVSIANGSLILDRGTGKKIGEGQQVRGLYVLDHKNKVLFSSNKSHDYNSEQRIQGEYPHNSHVLPYMSNDDSLLPNNFSENRQHELEHEEIVNQRQHEQDHEEVVNHTNEEEAEAYDSLPVAPSKHPLPLIRRSERVPQPSGDDGEAADLGRPALRAAPRAAPVRNPPQPASPTPPPALAQGGSGGSMIGGLGGTIAQGVAFGTGSAVAHRAVDAGLNNYGSDISKCQFYLDMLSECRKNSGTRMGA</sequence>
<dbReference type="OrthoDB" id="1166399at2759"/>
<evidence type="ECO:0000256" key="1">
    <source>
        <dbReference type="SAM" id="MobiDB-lite"/>
    </source>
</evidence>
<organism evidence="2 3">
    <name type="scientific">Tetracentron sinense</name>
    <name type="common">Spur-leaf</name>
    <dbReference type="NCBI Taxonomy" id="13715"/>
    <lineage>
        <taxon>Eukaryota</taxon>
        <taxon>Viridiplantae</taxon>
        <taxon>Streptophyta</taxon>
        <taxon>Embryophyta</taxon>
        <taxon>Tracheophyta</taxon>
        <taxon>Spermatophyta</taxon>
        <taxon>Magnoliopsida</taxon>
        <taxon>Trochodendrales</taxon>
        <taxon>Trochodendraceae</taxon>
        <taxon>Tetracentron</taxon>
    </lineage>
</organism>
<keyword evidence="3" id="KW-1185">Reference proteome</keyword>
<feature type="compositionally biased region" description="Low complexity" evidence="1">
    <location>
        <begin position="392"/>
        <end position="404"/>
    </location>
</feature>
<dbReference type="PANTHER" id="PTHR34222">
    <property type="entry name" value="GAG_PRE-INTEGRS DOMAIN-CONTAINING PROTEIN"/>
    <property type="match status" value="1"/>
</dbReference>
<dbReference type="AlphaFoldDB" id="A0A834ZJ37"/>
<feature type="region of interest" description="Disordered" evidence="1">
    <location>
        <begin position="332"/>
        <end position="426"/>
    </location>
</feature>